<dbReference type="EMBL" id="LR881469">
    <property type="protein sequence ID" value="CAD5327135.1"/>
    <property type="molecule type" value="Genomic_DNA"/>
</dbReference>
<reference evidence="2 3" key="1">
    <citation type="submission" date="2020-09" db="EMBL/GenBank/DDBJ databases">
        <authorList>
            <person name="Ashkenazy H."/>
        </authorList>
    </citation>
    <scope>NUCLEOTIDE SEQUENCE [LARGE SCALE GENOMIC DNA]</scope>
    <source>
        <strain evidence="3">cv. Cdm-0</strain>
    </source>
</reference>
<evidence type="ECO:0000313" key="2">
    <source>
        <dbReference type="EMBL" id="CAD5327135.1"/>
    </source>
</evidence>
<feature type="region of interest" description="Disordered" evidence="1">
    <location>
        <begin position="1"/>
        <end position="29"/>
    </location>
</feature>
<protein>
    <submittedName>
        <fullName evidence="2">(thale cress) hypothetical protein</fullName>
    </submittedName>
</protein>
<proteinExistence type="predicted"/>
<evidence type="ECO:0000256" key="1">
    <source>
        <dbReference type="SAM" id="MobiDB-lite"/>
    </source>
</evidence>
<dbReference type="AlphaFoldDB" id="A0A7G2F1H3"/>
<name>A0A7G2F1H3_ARATH</name>
<dbReference type="Proteomes" id="UP000516314">
    <property type="component" value="Chromosome 4"/>
</dbReference>
<evidence type="ECO:0000313" key="3">
    <source>
        <dbReference type="Proteomes" id="UP000516314"/>
    </source>
</evidence>
<feature type="compositionally biased region" description="Basic and acidic residues" evidence="1">
    <location>
        <begin position="20"/>
        <end position="29"/>
    </location>
</feature>
<gene>
    <name evidence="2" type="ORF">AT9943_LOCUS14850</name>
</gene>
<sequence length="59" mass="6949">MASEEKLPSQQHNVEESETMDSKEEVEFRKKLEDAETPLYSTCLNYTKEEMCCLSLQMR</sequence>
<organism evidence="2 3">
    <name type="scientific">Arabidopsis thaliana</name>
    <name type="common">Mouse-ear cress</name>
    <dbReference type="NCBI Taxonomy" id="3702"/>
    <lineage>
        <taxon>Eukaryota</taxon>
        <taxon>Viridiplantae</taxon>
        <taxon>Streptophyta</taxon>
        <taxon>Embryophyta</taxon>
        <taxon>Tracheophyta</taxon>
        <taxon>Spermatophyta</taxon>
        <taxon>Magnoliopsida</taxon>
        <taxon>eudicotyledons</taxon>
        <taxon>Gunneridae</taxon>
        <taxon>Pentapetalae</taxon>
        <taxon>rosids</taxon>
        <taxon>malvids</taxon>
        <taxon>Brassicales</taxon>
        <taxon>Brassicaceae</taxon>
        <taxon>Camelineae</taxon>
        <taxon>Arabidopsis</taxon>
    </lineage>
</organism>
<accession>A0A7G2F1H3</accession>